<gene>
    <name evidence="3" type="ORF">HH304_03270</name>
</gene>
<reference evidence="3 4" key="1">
    <citation type="submission" date="2020-04" db="EMBL/GenBank/DDBJ databases">
        <title>Flammeovirgaceae bacterium KN852 isolated from deep sea.</title>
        <authorList>
            <person name="Zhang D.-C."/>
        </authorList>
    </citation>
    <scope>NUCLEOTIDE SEQUENCE [LARGE SCALE GENOMIC DNA]</scope>
    <source>
        <strain evidence="3 4">KN852</strain>
    </source>
</reference>
<name>A0A848IYT9_9BACT</name>
<keyword evidence="2" id="KW-1133">Transmembrane helix</keyword>
<feature type="region of interest" description="Disordered" evidence="1">
    <location>
        <begin position="113"/>
        <end position="135"/>
    </location>
</feature>
<dbReference type="EMBL" id="JABBNU010000002">
    <property type="protein sequence ID" value="NMM47404.1"/>
    <property type="molecule type" value="Genomic_DNA"/>
</dbReference>
<feature type="transmembrane region" description="Helical" evidence="2">
    <location>
        <begin position="85"/>
        <end position="105"/>
    </location>
</feature>
<proteinExistence type="predicted"/>
<protein>
    <submittedName>
        <fullName evidence="3">DUF805 domain-containing protein</fullName>
    </submittedName>
</protein>
<dbReference type="Proteomes" id="UP000559010">
    <property type="component" value="Unassembled WGS sequence"/>
</dbReference>
<evidence type="ECO:0000256" key="2">
    <source>
        <dbReference type="SAM" id="Phobius"/>
    </source>
</evidence>
<feature type="transmembrane region" description="Helical" evidence="2">
    <location>
        <begin position="24"/>
        <end position="45"/>
    </location>
</feature>
<sequence>MNWYLHVLTKNYANFNGRARRQEYWMYVLFQTIFALVLYGIGITLALKFEFFGGFALYGLFTLATIIPSIAVLVRRLHDIGKSGWYYFIGLIPLVGGIILLVWLATEGERGENQYGQDPKSPESFSAADNLVADV</sequence>
<dbReference type="PANTHER" id="PTHR34980:SF2">
    <property type="entry name" value="INNER MEMBRANE PROTEIN YHAH-RELATED"/>
    <property type="match status" value="1"/>
</dbReference>
<dbReference type="GO" id="GO:0005886">
    <property type="term" value="C:plasma membrane"/>
    <property type="evidence" value="ECO:0007669"/>
    <property type="project" value="TreeGrafter"/>
</dbReference>
<dbReference type="InterPro" id="IPR008523">
    <property type="entry name" value="DUF805"/>
</dbReference>
<accession>A0A848IYT9</accession>
<evidence type="ECO:0000313" key="3">
    <source>
        <dbReference type="EMBL" id="NMM47404.1"/>
    </source>
</evidence>
<keyword evidence="2" id="KW-0812">Transmembrane</keyword>
<keyword evidence="2" id="KW-0472">Membrane</keyword>
<evidence type="ECO:0000313" key="4">
    <source>
        <dbReference type="Proteomes" id="UP000559010"/>
    </source>
</evidence>
<feature type="transmembrane region" description="Helical" evidence="2">
    <location>
        <begin position="51"/>
        <end position="73"/>
    </location>
</feature>
<dbReference type="Pfam" id="PF05656">
    <property type="entry name" value="DUF805"/>
    <property type="match status" value="1"/>
</dbReference>
<evidence type="ECO:0000256" key="1">
    <source>
        <dbReference type="SAM" id="MobiDB-lite"/>
    </source>
</evidence>
<organism evidence="3 4">
    <name type="scientific">Marinigracilibium pacificum</name>
    <dbReference type="NCBI Taxonomy" id="2729599"/>
    <lineage>
        <taxon>Bacteria</taxon>
        <taxon>Pseudomonadati</taxon>
        <taxon>Bacteroidota</taxon>
        <taxon>Cytophagia</taxon>
        <taxon>Cytophagales</taxon>
        <taxon>Flammeovirgaceae</taxon>
        <taxon>Marinigracilibium</taxon>
    </lineage>
</organism>
<dbReference type="PANTHER" id="PTHR34980">
    <property type="entry name" value="INNER MEMBRANE PROTEIN-RELATED-RELATED"/>
    <property type="match status" value="1"/>
</dbReference>
<keyword evidence="4" id="KW-1185">Reference proteome</keyword>
<dbReference type="AlphaFoldDB" id="A0A848IYT9"/>
<comment type="caution">
    <text evidence="3">The sequence shown here is derived from an EMBL/GenBank/DDBJ whole genome shotgun (WGS) entry which is preliminary data.</text>
</comment>
<dbReference type="RefSeq" id="WP_169678031.1">
    <property type="nucleotide sequence ID" value="NZ_JABBNU010000002.1"/>
</dbReference>